<proteinExistence type="predicted"/>
<dbReference type="AlphaFoldDB" id="A0A1C3TRV2"/>
<evidence type="ECO:0000313" key="2">
    <source>
        <dbReference type="Proteomes" id="UP000093071"/>
    </source>
</evidence>
<reference evidence="2" key="1">
    <citation type="submission" date="2016-07" db="EMBL/GenBank/DDBJ databases">
        <authorList>
            <person name="Jaenicke Sebastian"/>
        </authorList>
    </citation>
    <scope>NUCLEOTIDE SEQUENCE [LARGE SCALE GENOMIC DNA]</scope>
</reference>
<evidence type="ECO:0000313" key="1">
    <source>
        <dbReference type="EMBL" id="SCB05860.1"/>
    </source>
</evidence>
<gene>
    <name evidence="1" type="ORF">BN444_03211</name>
</gene>
<accession>A0A1C3TRV2</accession>
<dbReference type="EMBL" id="LT604072">
    <property type="protein sequence ID" value="SCB05860.1"/>
    <property type="molecule type" value="Genomic_DNA"/>
</dbReference>
<sequence length="66" mass="7814">MAYLIRSLSIENLQGMAEVWRDCKNKLPNFSFSINQRNTTFVVNTNYIIDVRAISKCHWFTLKFLL</sequence>
<dbReference type="Proteomes" id="UP000093071">
    <property type="component" value="Chromosome I"/>
</dbReference>
<name>A0A1C3TRV2_XANCT</name>
<organism evidence="1 2">
    <name type="scientific">Xanthomonas translucens pv. translucens DSM 18974</name>
    <dbReference type="NCBI Taxonomy" id="1261556"/>
    <lineage>
        <taxon>Bacteria</taxon>
        <taxon>Pseudomonadati</taxon>
        <taxon>Pseudomonadota</taxon>
        <taxon>Gammaproteobacteria</taxon>
        <taxon>Lysobacterales</taxon>
        <taxon>Lysobacteraceae</taxon>
        <taxon>Xanthomonas</taxon>
        <taxon>Xanthomonas translucens group</taxon>
    </lineage>
</organism>
<protein>
    <submittedName>
        <fullName evidence="1">Uncharacterized protein</fullName>
    </submittedName>
</protein>